<dbReference type="PANTHER" id="PTHR34406">
    <property type="entry name" value="PROTEIN YCEI"/>
    <property type="match status" value="1"/>
</dbReference>
<evidence type="ECO:0000259" key="2">
    <source>
        <dbReference type="SMART" id="SM00867"/>
    </source>
</evidence>
<dbReference type="OrthoDB" id="9811006at2"/>
<dbReference type="Gene3D" id="2.40.128.110">
    <property type="entry name" value="Lipid/polyisoprenoid-binding, YceI-like"/>
    <property type="match status" value="1"/>
</dbReference>
<feature type="chain" id="PRO_5015658184" evidence="1">
    <location>
        <begin position="24"/>
        <end position="191"/>
    </location>
</feature>
<dbReference type="InterPro" id="IPR036761">
    <property type="entry name" value="TTHA0802/YceI-like_sf"/>
</dbReference>
<reference evidence="3 4" key="1">
    <citation type="submission" date="2018-03" db="EMBL/GenBank/DDBJ databases">
        <title>Genome sequencing of Ottowia sp.</title>
        <authorList>
            <person name="Kim S.-J."/>
            <person name="Heo J."/>
            <person name="Kwon S.-W."/>
        </authorList>
    </citation>
    <scope>NUCLEOTIDE SEQUENCE [LARGE SCALE GENOMIC DNA]</scope>
    <source>
        <strain evidence="3 4">KADR8-3</strain>
    </source>
</reference>
<dbReference type="SMART" id="SM00867">
    <property type="entry name" value="YceI"/>
    <property type="match status" value="1"/>
</dbReference>
<sequence>MRLHTLIAAAGLTAVAVAVPAMAADYVTEPTHTHAYFEISHFGAAVNRVRFDKEEGKIQFDPAAKTGHVELTIDASSLNSGVPPFDAHLKGADIFDVERHPTIKFVSTKFHFKGDKVSSVDGQLTIKGKTHPVTLKASQFACYQSPMLKREVCGGDFSATIDRTQWGLDYGMGMVAGKEVKLIATVEAVRQ</sequence>
<keyword evidence="4" id="KW-1185">Reference proteome</keyword>
<proteinExistence type="predicted"/>
<dbReference type="KEGG" id="otk:C6570_06525"/>
<dbReference type="Proteomes" id="UP000239709">
    <property type="component" value="Chromosome"/>
</dbReference>
<feature type="domain" description="Lipid/polyisoprenoid-binding YceI-like" evidence="2">
    <location>
        <begin position="25"/>
        <end position="189"/>
    </location>
</feature>
<dbReference type="EMBL" id="CP027666">
    <property type="protein sequence ID" value="AVO33943.1"/>
    <property type="molecule type" value="Genomic_DNA"/>
</dbReference>
<evidence type="ECO:0000313" key="3">
    <source>
        <dbReference type="EMBL" id="AVO33943.1"/>
    </source>
</evidence>
<dbReference type="SUPFAM" id="SSF101874">
    <property type="entry name" value="YceI-like"/>
    <property type="match status" value="1"/>
</dbReference>
<dbReference type="InterPro" id="IPR007372">
    <property type="entry name" value="Lipid/polyisoprenoid-bd_YceI"/>
</dbReference>
<dbReference type="RefSeq" id="WP_106702499.1">
    <property type="nucleotide sequence ID" value="NZ_CP027666.1"/>
</dbReference>
<dbReference type="Pfam" id="PF04264">
    <property type="entry name" value="YceI"/>
    <property type="match status" value="1"/>
</dbReference>
<dbReference type="AlphaFoldDB" id="A0A2S0MDY9"/>
<gene>
    <name evidence="3" type="ORF">C6570_06525</name>
</gene>
<evidence type="ECO:0000313" key="4">
    <source>
        <dbReference type="Proteomes" id="UP000239709"/>
    </source>
</evidence>
<protein>
    <submittedName>
        <fullName evidence="3">Polyisoprenoid-binding protein</fullName>
    </submittedName>
</protein>
<keyword evidence="1" id="KW-0732">Signal</keyword>
<name>A0A2S0MDY9_9BURK</name>
<accession>A0A2S0MDY9</accession>
<evidence type="ECO:0000256" key="1">
    <source>
        <dbReference type="SAM" id="SignalP"/>
    </source>
</evidence>
<organism evidence="3 4">
    <name type="scientific">Ottowia oryzae</name>
    <dbReference type="NCBI Taxonomy" id="2109914"/>
    <lineage>
        <taxon>Bacteria</taxon>
        <taxon>Pseudomonadati</taxon>
        <taxon>Pseudomonadota</taxon>
        <taxon>Betaproteobacteria</taxon>
        <taxon>Burkholderiales</taxon>
        <taxon>Comamonadaceae</taxon>
        <taxon>Ottowia</taxon>
    </lineage>
</organism>
<dbReference type="PANTHER" id="PTHR34406:SF2">
    <property type="entry name" value="PERIPLASMIC PROTEIN"/>
    <property type="match status" value="1"/>
</dbReference>
<feature type="signal peptide" evidence="1">
    <location>
        <begin position="1"/>
        <end position="23"/>
    </location>
</feature>